<dbReference type="Proteomes" id="UP001448207">
    <property type="component" value="Unassembled WGS sequence"/>
</dbReference>
<organism evidence="1 2">
    <name type="scientific">Phycomyces blakesleeanus</name>
    <dbReference type="NCBI Taxonomy" id="4837"/>
    <lineage>
        <taxon>Eukaryota</taxon>
        <taxon>Fungi</taxon>
        <taxon>Fungi incertae sedis</taxon>
        <taxon>Mucoromycota</taxon>
        <taxon>Mucoromycotina</taxon>
        <taxon>Mucoromycetes</taxon>
        <taxon>Mucorales</taxon>
        <taxon>Phycomycetaceae</taxon>
        <taxon>Phycomyces</taxon>
    </lineage>
</organism>
<comment type="caution">
    <text evidence="1">The sequence shown here is derived from an EMBL/GenBank/DDBJ whole genome shotgun (WGS) entry which is preliminary data.</text>
</comment>
<dbReference type="EMBL" id="JBCLYO010000013">
    <property type="protein sequence ID" value="KAL0083782.1"/>
    <property type="molecule type" value="Genomic_DNA"/>
</dbReference>
<sequence length="418" mass="48410">MVYHQPDTCKCRTPYAQSRLFFRCLHFLSEEVHKKVYITENIPSKVASKGYIYRKLQDVQFVHALGRKKLRSLQEQTLRLILEKLNALFSRQISIVQTLINTVKARIKDRTFFPVNAQNKAIQVDMQAFWNLVKTSGVAGYPADYIDDIDKDCQVWAIDPGVCDIITTVDTSGRQRTTSVNEYYHLLYKKEHLDDYLKTFDLSSFKTTNEADFLKVYKDRLGFYFTIPKYYSQGNWSSSKSKFECYCGSRKDWMRFASHENKYFPPAPADHTEAPLKTIIDFGDGMFNHVPRGNKTASVRLNMMYMLDEYLTSQVCNESKKINLENLVNSNLKRRVYTILQCQETTCNIVWNRNIMATQNLLGILFSARNNNQRRDYVTVADQVLTGSWKTGSTDLYLEELSASLHGDLDCGQNQVSQ</sequence>
<proteinExistence type="predicted"/>
<accession>A0ABR3AYS1</accession>
<reference evidence="1 2" key="1">
    <citation type="submission" date="2024-04" db="EMBL/GenBank/DDBJ databases">
        <title>Symmetric and asymmetric DNA N6-adenine methylation regulates different biological responses in Mucorales.</title>
        <authorList>
            <consortium name="Lawrence Berkeley National Laboratory"/>
            <person name="Lax C."/>
            <person name="Mondo S.J."/>
            <person name="Osorio-Concepcion M."/>
            <person name="Muszewska A."/>
            <person name="Corrochano-Luque M."/>
            <person name="Gutierrez G."/>
            <person name="Riley R."/>
            <person name="Lipzen A."/>
            <person name="Guo J."/>
            <person name="Hundley H."/>
            <person name="Amirebrahimi M."/>
            <person name="Ng V."/>
            <person name="Lorenzo-Gutierrez D."/>
            <person name="Binder U."/>
            <person name="Yang J."/>
            <person name="Song Y."/>
            <person name="Canovas D."/>
            <person name="Navarro E."/>
            <person name="Freitag M."/>
            <person name="Gabaldon T."/>
            <person name="Grigoriev I.V."/>
            <person name="Corrochano L.M."/>
            <person name="Nicolas F.E."/>
            <person name="Garre V."/>
        </authorList>
    </citation>
    <scope>NUCLEOTIDE SEQUENCE [LARGE SCALE GENOMIC DNA]</scope>
    <source>
        <strain evidence="1 2">L51</strain>
    </source>
</reference>
<keyword evidence="2" id="KW-1185">Reference proteome</keyword>
<gene>
    <name evidence="1" type="ORF">J3Q64DRAFT_1810002</name>
</gene>
<evidence type="ECO:0000313" key="2">
    <source>
        <dbReference type="Proteomes" id="UP001448207"/>
    </source>
</evidence>
<evidence type="ECO:0000313" key="1">
    <source>
        <dbReference type="EMBL" id="KAL0083782.1"/>
    </source>
</evidence>
<name>A0ABR3AYS1_PHYBL</name>
<protein>
    <submittedName>
        <fullName evidence="1">Uncharacterized protein</fullName>
    </submittedName>
</protein>